<protein>
    <submittedName>
        <fullName evidence="1">Uncharacterized protein</fullName>
    </submittedName>
</protein>
<name>A0A2P7N1U8_9CYAN</name>
<keyword evidence="2" id="KW-1185">Reference proteome</keyword>
<reference evidence="1 2" key="1">
    <citation type="journal article" date="2018" name="Environ. Microbiol.">
        <title>Ecological and genomic features of two widespread freshwater picocyanobacteria.</title>
        <authorList>
            <person name="Cabello-Yeves P.J."/>
            <person name="Picazo A."/>
            <person name="Camacho A."/>
            <person name="Callieri C."/>
            <person name="Rosselli R."/>
            <person name="Roda-Garcia J.J."/>
            <person name="Coutinho F.H."/>
            <person name="Rodriguez-Valera F."/>
        </authorList>
    </citation>
    <scope>NUCLEOTIDE SEQUENCE [LARGE SCALE GENOMIC DNA]</scope>
    <source>
        <strain evidence="1 2">Tous</strain>
    </source>
</reference>
<sequence length="431" mass="46532">MTRLRWTLTLTFLLLLLPAGLLLRSPRPRAEGLERLIGQAALLQSFPAAPERPVPALWSQRLGAAQARRVWRQQRRFWWQFWGRDGDGGAYLAYQFQAGSPLPSHGIRVDDLVVVAADPLAKRLLQDQLKLAQRQRRGLEQRCLQRLQQEQAVFWAPLGLGVMAGPAAPLLQRFQEGCLSLELEGANLGLAGEAAAASGLLAAPGRAATPVVPPPLPSGLLLEWRGPGLEGLLQGLLSRQLIREPLSARYGIGDAQITMLRRVPFVLRLRPLAQGPFQTGLELQLVVSGDRRPWNQMLAGLVEPLETQGLEATQSGSKALAATLWRQQDGRVVGGWRWVLAGSGSTHLLLFLGPEPPAATPAAATPVLSQPGLGASMQLRLRPAALAERGLLPPELPKPVQLASQLSLTAVPAAPGSALSQLTGRLQLQSR</sequence>
<comment type="caution">
    <text evidence="1">The sequence shown here is derived from an EMBL/GenBank/DDBJ whole genome shotgun (WGS) entry which is preliminary data.</text>
</comment>
<dbReference type="RefSeq" id="WP_106501621.1">
    <property type="nucleotide sequence ID" value="NZ_PXXO01000001.1"/>
</dbReference>
<gene>
    <name evidence="1" type="ORF">C7K55_01595</name>
</gene>
<dbReference type="OrthoDB" id="548451at2"/>
<proteinExistence type="predicted"/>
<dbReference type="Proteomes" id="UP000243002">
    <property type="component" value="Unassembled WGS sequence"/>
</dbReference>
<accession>A0A2P7N1U8</accession>
<dbReference type="AlphaFoldDB" id="A0A2P7N1U8"/>
<evidence type="ECO:0000313" key="1">
    <source>
        <dbReference type="EMBL" id="PSJ07436.1"/>
    </source>
</evidence>
<organism evidence="1 2">
    <name type="scientific">Cyanobium usitatum str. Tous</name>
    <dbReference type="NCBI Taxonomy" id="2116684"/>
    <lineage>
        <taxon>Bacteria</taxon>
        <taxon>Bacillati</taxon>
        <taxon>Cyanobacteriota</taxon>
        <taxon>Cyanophyceae</taxon>
        <taxon>Synechococcales</taxon>
        <taxon>Prochlorococcaceae</taxon>
        <taxon>Cyanobium</taxon>
    </lineage>
</organism>
<dbReference type="EMBL" id="PXXO01000001">
    <property type="protein sequence ID" value="PSJ07436.1"/>
    <property type="molecule type" value="Genomic_DNA"/>
</dbReference>
<evidence type="ECO:0000313" key="2">
    <source>
        <dbReference type="Proteomes" id="UP000243002"/>
    </source>
</evidence>